<dbReference type="GO" id="GO:0008661">
    <property type="term" value="F:1-deoxy-D-xylulose-5-phosphate synthase activity"/>
    <property type="evidence" value="ECO:0007669"/>
    <property type="project" value="UniProtKB-EC"/>
</dbReference>
<dbReference type="PANTHER" id="PTHR43322:SF5">
    <property type="entry name" value="1-DEOXY-D-XYLULOSE-5-PHOSPHATE SYNTHASE, CHLOROPLASTIC"/>
    <property type="match status" value="1"/>
</dbReference>
<feature type="domain" description="Transketolase C-terminal" evidence="5">
    <location>
        <begin position="2"/>
        <end position="109"/>
    </location>
</feature>
<reference evidence="6" key="1">
    <citation type="submission" date="2019-08" db="EMBL/GenBank/DDBJ databases">
        <authorList>
            <person name="Kucharzyk K."/>
            <person name="Murdoch R.W."/>
            <person name="Higgins S."/>
            <person name="Loffler F."/>
        </authorList>
    </citation>
    <scope>NUCLEOTIDE SEQUENCE</scope>
</reference>
<accession>A0A645H553</accession>
<dbReference type="InterPro" id="IPR009014">
    <property type="entry name" value="Transketo_C/PFOR_II"/>
</dbReference>
<protein>
    <submittedName>
        <fullName evidence="6">1-deoxy-D-xylulose-5-phosphate synthase</fullName>
        <ecNumber evidence="6">2.2.1.7</ecNumber>
    </submittedName>
</protein>
<dbReference type="EMBL" id="VSSQ01085551">
    <property type="protein sequence ID" value="MPN33169.1"/>
    <property type="molecule type" value="Genomic_DNA"/>
</dbReference>
<keyword evidence="3 6" id="KW-0808">Transferase</keyword>
<organism evidence="6">
    <name type="scientific">bioreactor metagenome</name>
    <dbReference type="NCBI Taxonomy" id="1076179"/>
    <lineage>
        <taxon>unclassified sequences</taxon>
        <taxon>metagenomes</taxon>
        <taxon>ecological metagenomes</taxon>
    </lineage>
</organism>
<dbReference type="GO" id="GO:0016114">
    <property type="term" value="P:terpenoid biosynthetic process"/>
    <property type="evidence" value="ECO:0007669"/>
    <property type="project" value="InterPro"/>
</dbReference>
<dbReference type="InterPro" id="IPR005477">
    <property type="entry name" value="Dxylulose-5-P_synthase"/>
</dbReference>
<evidence type="ECO:0000313" key="6">
    <source>
        <dbReference type="EMBL" id="MPN33169.1"/>
    </source>
</evidence>
<keyword evidence="4" id="KW-0786">Thiamine pyrophosphate</keyword>
<dbReference type="SUPFAM" id="SSF52922">
    <property type="entry name" value="TK C-terminal domain-like"/>
    <property type="match status" value="1"/>
</dbReference>
<evidence type="ECO:0000256" key="1">
    <source>
        <dbReference type="ARBA" id="ARBA00001946"/>
    </source>
</evidence>
<proteinExistence type="predicted"/>
<sequence length="121" mass="12745">MKKLTVVATGRMVSVAKESILELEREGLSCGLYNARFLKPMDEAAVNTLKNCKAVVTIEDGVREGGMGEHIAAALPGVPVTLLTLPSSPLPAGTMDELLALSGLSKAGVRESIKKVAEKVR</sequence>
<dbReference type="GO" id="GO:0005829">
    <property type="term" value="C:cytosol"/>
    <property type="evidence" value="ECO:0007669"/>
    <property type="project" value="TreeGrafter"/>
</dbReference>
<comment type="subunit">
    <text evidence="2">Homodimer.</text>
</comment>
<dbReference type="GO" id="GO:0019288">
    <property type="term" value="P:isopentenyl diphosphate biosynthetic process, methylerythritol 4-phosphate pathway"/>
    <property type="evidence" value="ECO:0007669"/>
    <property type="project" value="TreeGrafter"/>
</dbReference>
<dbReference type="Pfam" id="PF02780">
    <property type="entry name" value="Transketolase_C"/>
    <property type="match status" value="1"/>
</dbReference>
<evidence type="ECO:0000256" key="3">
    <source>
        <dbReference type="ARBA" id="ARBA00022679"/>
    </source>
</evidence>
<evidence type="ECO:0000259" key="5">
    <source>
        <dbReference type="Pfam" id="PF02780"/>
    </source>
</evidence>
<evidence type="ECO:0000256" key="2">
    <source>
        <dbReference type="ARBA" id="ARBA00011738"/>
    </source>
</evidence>
<comment type="cofactor">
    <cofactor evidence="1">
        <name>Mg(2+)</name>
        <dbReference type="ChEBI" id="CHEBI:18420"/>
    </cofactor>
</comment>
<dbReference type="PANTHER" id="PTHR43322">
    <property type="entry name" value="1-D-DEOXYXYLULOSE 5-PHOSPHATE SYNTHASE-RELATED"/>
    <property type="match status" value="1"/>
</dbReference>
<dbReference type="AlphaFoldDB" id="A0A645H553"/>
<comment type="caution">
    <text evidence="6">The sequence shown here is derived from an EMBL/GenBank/DDBJ whole genome shotgun (WGS) entry which is preliminary data.</text>
</comment>
<dbReference type="Gene3D" id="3.40.50.920">
    <property type="match status" value="1"/>
</dbReference>
<dbReference type="EC" id="2.2.1.7" evidence="6"/>
<dbReference type="InterPro" id="IPR033248">
    <property type="entry name" value="Transketolase_C"/>
</dbReference>
<evidence type="ECO:0000256" key="4">
    <source>
        <dbReference type="ARBA" id="ARBA00023052"/>
    </source>
</evidence>
<gene>
    <name evidence="6" type="primary">dxs_106</name>
    <name evidence="6" type="ORF">SDC9_180653</name>
</gene>
<name>A0A645H553_9ZZZZ</name>